<reference evidence="1 2" key="1">
    <citation type="submission" date="2024-04" db="EMBL/GenBank/DDBJ databases">
        <title>Flavobacterium sp. DGU11 16S ribosomal RNA gene Genome sequencing and assembly.</title>
        <authorList>
            <person name="Park S."/>
        </authorList>
    </citation>
    <scope>NUCLEOTIDE SEQUENCE [LARGE SCALE GENOMIC DNA]</scope>
    <source>
        <strain evidence="1 2">DGU11</strain>
    </source>
</reference>
<sequence>MAKNEIITFKDQVYFTPANIIVWMKFYLLSDSAFREAFPEAYDHIAHYYFREYHIGGGGLEGDGFNLDSFLNDENTDRFSAIIADMLSRHSMLRDEINAMVSASEALKPFKEETVQRFFSDNISFDDASDLRTHFELLQQALKQRSLYDPADIGIEELAGEWISTFETEQLRINYNMTDFTPLGTRIRLLITKHDELFHKFTCLAKVYDYVSKEELEIAVRQTYVTLQNGYLLHHYQVNESFELSFKRPVLGYNGNTFKTQFGNVGLTFERI</sequence>
<dbReference type="RefSeq" id="WP_341697522.1">
    <property type="nucleotide sequence ID" value="NZ_JBBYHR010000007.1"/>
</dbReference>
<name>A0ABU9HYG5_9FLAO</name>
<organism evidence="1 2">
    <name type="scientific">Flavobacterium arundinis</name>
    <dbReference type="NCBI Taxonomy" id="3139143"/>
    <lineage>
        <taxon>Bacteria</taxon>
        <taxon>Pseudomonadati</taxon>
        <taxon>Bacteroidota</taxon>
        <taxon>Flavobacteriia</taxon>
        <taxon>Flavobacteriales</taxon>
        <taxon>Flavobacteriaceae</taxon>
        <taxon>Flavobacterium</taxon>
    </lineage>
</organism>
<protein>
    <recommendedName>
        <fullName evidence="3">DUF4375 domain-containing protein</fullName>
    </recommendedName>
</protein>
<keyword evidence="2" id="KW-1185">Reference proteome</keyword>
<proteinExistence type="predicted"/>
<comment type="caution">
    <text evidence="1">The sequence shown here is derived from an EMBL/GenBank/DDBJ whole genome shotgun (WGS) entry which is preliminary data.</text>
</comment>
<accession>A0ABU9HYG5</accession>
<evidence type="ECO:0000313" key="2">
    <source>
        <dbReference type="Proteomes" id="UP001464555"/>
    </source>
</evidence>
<dbReference type="EMBL" id="JBBYHR010000007">
    <property type="protein sequence ID" value="MEL1245209.1"/>
    <property type="molecule type" value="Genomic_DNA"/>
</dbReference>
<evidence type="ECO:0000313" key="1">
    <source>
        <dbReference type="EMBL" id="MEL1245209.1"/>
    </source>
</evidence>
<gene>
    <name evidence="1" type="ORF">AAEO56_13110</name>
</gene>
<dbReference type="Proteomes" id="UP001464555">
    <property type="component" value="Unassembled WGS sequence"/>
</dbReference>
<evidence type="ECO:0008006" key="3">
    <source>
        <dbReference type="Google" id="ProtNLM"/>
    </source>
</evidence>